<evidence type="ECO:0000256" key="5">
    <source>
        <dbReference type="ARBA" id="ARBA00023288"/>
    </source>
</evidence>
<dbReference type="GO" id="GO:0030288">
    <property type="term" value="C:outer membrane-bounded periplasmic space"/>
    <property type="evidence" value="ECO:0007669"/>
    <property type="project" value="InterPro"/>
</dbReference>
<evidence type="ECO:0000256" key="1">
    <source>
        <dbReference type="ARBA" id="ARBA00022475"/>
    </source>
</evidence>
<keyword evidence="5" id="KW-0449">Lipoprotein</keyword>
<evidence type="ECO:0000256" key="2">
    <source>
        <dbReference type="ARBA" id="ARBA00022729"/>
    </source>
</evidence>
<name>A0A0F8XT11_9ZZZZ</name>
<sequence length="293" mass="31902">SIWGHNPEDYVKPSVAVMKFENRAGGPRGWNVGDGMKDVLVDRLMATRRFHVIERPELDSVMAELRLQNSGVTRSQRRSALGRLKNVQYLVKGTITDFGHVSTRSSFFAGGGWNIFGGGTRAVMGLTMYVVDVESGEIICSKSIEESVKAKDLSAKATYRGVAFGGTVFYRTPLGKATRKVIGKAVKQICRSIAGMPWEPKIALVQPDGTVIINGGKDRKVRPGAEYIVYEVGDPIVDPDTGDTIGTQPGPQRGRLRVIKVHPRYSVAAILTGQRSELRIGQHCRPAPAVAAK</sequence>
<keyword evidence="3" id="KW-0472">Membrane</keyword>
<accession>A0A0F8XT11</accession>
<reference evidence="6" key="1">
    <citation type="journal article" date="2015" name="Nature">
        <title>Complex archaea that bridge the gap between prokaryotes and eukaryotes.</title>
        <authorList>
            <person name="Spang A."/>
            <person name="Saw J.H."/>
            <person name="Jorgensen S.L."/>
            <person name="Zaremba-Niedzwiedzka K."/>
            <person name="Martijn J."/>
            <person name="Lind A.E."/>
            <person name="van Eijk R."/>
            <person name="Schleper C."/>
            <person name="Guy L."/>
            <person name="Ettema T.J."/>
        </authorList>
    </citation>
    <scope>NUCLEOTIDE SEQUENCE</scope>
</reference>
<proteinExistence type="predicted"/>
<dbReference type="AlphaFoldDB" id="A0A0F8XT11"/>
<evidence type="ECO:0000313" key="6">
    <source>
        <dbReference type="EMBL" id="KKK72247.1"/>
    </source>
</evidence>
<dbReference type="InterPro" id="IPR005534">
    <property type="entry name" value="Curli_assmbl/transp-comp_CsgG"/>
</dbReference>
<comment type="caution">
    <text evidence="6">The sequence shown here is derived from an EMBL/GenBank/DDBJ whole genome shotgun (WGS) entry which is preliminary data.</text>
</comment>
<dbReference type="Gene3D" id="3.40.50.10610">
    <property type="entry name" value="ABC-type transport auxiliary lipoprotein component"/>
    <property type="match status" value="1"/>
</dbReference>
<keyword evidence="1" id="KW-1003">Cell membrane</keyword>
<organism evidence="6">
    <name type="scientific">marine sediment metagenome</name>
    <dbReference type="NCBI Taxonomy" id="412755"/>
    <lineage>
        <taxon>unclassified sequences</taxon>
        <taxon>metagenomes</taxon>
        <taxon>ecological metagenomes</taxon>
    </lineage>
</organism>
<evidence type="ECO:0008006" key="7">
    <source>
        <dbReference type="Google" id="ProtNLM"/>
    </source>
</evidence>
<evidence type="ECO:0000256" key="4">
    <source>
        <dbReference type="ARBA" id="ARBA00023139"/>
    </source>
</evidence>
<gene>
    <name evidence="6" type="ORF">LCGC14_2905790</name>
</gene>
<dbReference type="PANTHER" id="PTHR41164:SF1">
    <property type="entry name" value="CURLI PRODUCTION ASSEMBLY_TRANSPORT COMPONENT CSGG"/>
    <property type="match status" value="1"/>
</dbReference>
<feature type="non-terminal residue" evidence="6">
    <location>
        <position position="1"/>
    </location>
</feature>
<protein>
    <recommendedName>
        <fullName evidence="7">Flagellar assembly protein T C-terminal domain-containing protein</fullName>
    </recommendedName>
</protein>
<keyword evidence="4" id="KW-0564">Palmitate</keyword>
<dbReference type="EMBL" id="LAZR01057345">
    <property type="protein sequence ID" value="KKK72247.1"/>
    <property type="molecule type" value="Genomic_DNA"/>
</dbReference>
<keyword evidence="2" id="KW-0732">Signal</keyword>
<evidence type="ECO:0000256" key="3">
    <source>
        <dbReference type="ARBA" id="ARBA00023136"/>
    </source>
</evidence>
<dbReference type="PANTHER" id="PTHR41164">
    <property type="entry name" value="CURLI PRODUCTION ASSEMBLY/TRANSPORT COMPONENT CSGG"/>
    <property type="match status" value="1"/>
</dbReference>
<dbReference type="Pfam" id="PF03783">
    <property type="entry name" value="CsgG"/>
    <property type="match status" value="1"/>
</dbReference>